<comment type="caution">
    <text evidence="2">The sequence shown here is derived from an EMBL/GenBank/DDBJ whole genome shotgun (WGS) entry which is preliminary data.</text>
</comment>
<name>A0A8T0BQI1_SILME</name>
<evidence type="ECO:0000313" key="2">
    <source>
        <dbReference type="EMBL" id="KAF7707610.1"/>
    </source>
</evidence>
<dbReference type="InterPro" id="IPR025164">
    <property type="entry name" value="Toastrack_DUF4097"/>
</dbReference>
<accession>A0A8T0BQI1</accession>
<dbReference type="PANTHER" id="PTHR34094">
    <property type="match status" value="1"/>
</dbReference>
<protein>
    <recommendedName>
        <fullName evidence="1">DUF4097 domain-containing protein</fullName>
    </recommendedName>
</protein>
<evidence type="ECO:0000313" key="3">
    <source>
        <dbReference type="Proteomes" id="UP000606274"/>
    </source>
</evidence>
<feature type="domain" description="DUF4097" evidence="1">
    <location>
        <begin position="85"/>
        <end position="293"/>
    </location>
</feature>
<dbReference type="EMBL" id="JABFDY010000005">
    <property type="protein sequence ID" value="KAF7707610.1"/>
    <property type="molecule type" value="Genomic_DNA"/>
</dbReference>
<sequence>MRPSLFCGIIRLKYPHEGLRHCTSRLFRAFLSDAAKEPPKQWSFTVSPFTKIYCQLSCGVSVKPLDKHSLPGAEQVCVTLLGRSRDDVTTQETLQVHYDDQSKKLEVSSNETISNLSVELTAPIKSDLHIVGQGKGNVKIQNMESDVCQVQTERGHCILQSVKSHKVQVRSCGGNITGMGTINGDVEMITAGHSRVDLKKIQGTSMNISTEHGPLNVKAIYAEKSAVASSSGKIHIGHIHGEALVNSDTGDIIIDSSSGVLTAHTNAGNIDAYVSQTGTAELHTQQGAVSVRVPSTLKAWVHLCGTSVEGNSEILQETQIQSSEGKTVLTGPLNGGTREDCWISAIADRGTVSIKTQSWFETLKLGS</sequence>
<dbReference type="AlphaFoldDB" id="A0A8T0BQI1"/>
<dbReference type="PANTHER" id="PTHR34094:SF1">
    <property type="entry name" value="PROTEIN FAM185A"/>
    <property type="match status" value="1"/>
</dbReference>
<evidence type="ECO:0000259" key="1">
    <source>
        <dbReference type="Pfam" id="PF13349"/>
    </source>
</evidence>
<dbReference type="Pfam" id="PF13349">
    <property type="entry name" value="DUF4097"/>
    <property type="match status" value="1"/>
</dbReference>
<reference evidence="2" key="1">
    <citation type="submission" date="2020-08" db="EMBL/GenBank/DDBJ databases">
        <title>Chromosome-level assembly of Southern catfish (Silurus meridionalis) provides insights into visual adaptation to the nocturnal and benthic lifestyles.</title>
        <authorList>
            <person name="Zhang Y."/>
            <person name="Wang D."/>
            <person name="Peng Z."/>
        </authorList>
    </citation>
    <scope>NUCLEOTIDE SEQUENCE</scope>
    <source>
        <strain evidence="2">SWU-2019-XX</strain>
        <tissue evidence="2">Muscle</tissue>
    </source>
</reference>
<dbReference type="Gene3D" id="2.160.20.120">
    <property type="match status" value="1"/>
</dbReference>
<dbReference type="Proteomes" id="UP000606274">
    <property type="component" value="Unassembled WGS sequence"/>
</dbReference>
<dbReference type="OrthoDB" id="5984441at2759"/>
<keyword evidence="3" id="KW-1185">Reference proteome</keyword>
<proteinExistence type="predicted"/>
<organism evidence="2 3">
    <name type="scientific">Silurus meridionalis</name>
    <name type="common">Southern catfish</name>
    <name type="synonym">Silurus soldatovi meridionalis</name>
    <dbReference type="NCBI Taxonomy" id="175797"/>
    <lineage>
        <taxon>Eukaryota</taxon>
        <taxon>Metazoa</taxon>
        <taxon>Chordata</taxon>
        <taxon>Craniata</taxon>
        <taxon>Vertebrata</taxon>
        <taxon>Euteleostomi</taxon>
        <taxon>Actinopterygii</taxon>
        <taxon>Neopterygii</taxon>
        <taxon>Teleostei</taxon>
        <taxon>Ostariophysi</taxon>
        <taxon>Siluriformes</taxon>
        <taxon>Siluridae</taxon>
        <taxon>Silurus</taxon>
    </lineage>
</organism>
<gene>
    <name evidence="2" type="ORF">HF521_018828</name>
</gene>